<feature type="transmembrane region" description="Helical" evidence="1">
    <location>
        <begin position="105"/>
        <end position="135"/>
    </location>
</feature>
<gene>
    <name evidence="2" type="ORF">VJ786_00060</name>
</gene>
<keyword evidence="1" id="KW-0472">Membrane</keyword>
<evidence type="ECO:0000313" key="2">
    <source>
        <dbReference type="EMBL" id="MEI5983281.1"/>
    </source>
</evidence>
<proteinExistence type="predicted"/>
<organism evidence="2 3">
    <name type="scientific">Sphingobacterium tenebrionis</name>
    <dbReference type="NCBI Taxonomy" id="3111775"/>
    <lineage>
        <taxon>Bacteria</taxon>
        <taxon>Pseudomonadati</taxon>
        <taxon>Bacteroidota</taxon>
        <taxon>Sphingobacteriia</taxon>
        <taxon>Sphingobacteriales</taxon>
        <taxon>Sphingobacteriaceae</taxon>
        <taxon>Sphingobacterium</taxon>
    </lineage>
</organism>
<evidence type="ECO:0000256" key="1">
    <source>
        <dbReference type="SAM" id="Phobius"/>
    </source>
</evidence>
<evidence type="ECO:0008006" key="4">
    <source>
        <dbReference type="Google" id="ProtNLM"/>
    </source>
</evidence>
<reference evidence="2 3" key="1">
    <citation type="submission" date="2024-01" db="EMBL/GenBank/DDBJ databases">
        <title>Sphingobacterium tenebrionis sp. nov., a novel endophyte isolated from tenebrio molitor intestines.</title>
        <authorList>
            <person name="Zhang C."/>
        </authorList>
    </citation>
    <scope>NUCLEOTIDE SEQUENCE [LARGE SCALE GENOMIC DNA]</scope>
    <source>
        <strain evidence="2 3">PU5-4</strain>
    </source>
</reference>
<keyword evidence="1" id="KW-1133">Transmembrane helix</keyword>
<dbReference type="Proteomes" id="UP001363035">
    <property type="component" value="Unassembled WGS sequence"/>
</dbReference>
<name>A0ABU8I0L9_9SPHI</name>
<evidence type="ECO:0000313" key="3">
    <source>
        <dbReference type="Proteomes" id="UP001363035"/>
    </source>
</evidence>
<protein>
    <recommendedName>
        <fullName evidence="4">DUF4328 domain-containing protein</fullName>
    </recommendedName>
</protein>
<keyword evidence="3" id="KW-1185">Reference proteome</keyword>
<comment type="caution">
    <text evidence="2">The sequence shown here is derived from an EMBL/GenBank/DDBJ whole genome shotgun (WGS) entry which is preliminary data.</text>
</comment>
<dbReference type="RefSeq" id="WP_134775993.1">
    <property type="nucleotide sequence ID" value="NZ_JAYLLN010000001.1"/>
</dbReference>
<keyword evidence="1" id="KW-0812">Transmembrane</keyword>
<accession>A0ABU8I0L9</accession>
<sequence length="161" mass="19314">MPETLSPELIDELYRLSIFVFIFTLIVWALYANTIRKTLALIAPENQFIKPNQAWILVIPFINVYWNFEVARKLSYSLNNEFFDRKIEVEENPALKAGLAYAWSFLIYLTPFGLFFPIPVFVTFVIFFVMLIYFISYWYKVNQFRELIIEHNKWKDNQTNN</sequence>
<dbReference type="EMBL" id="JAYLLN010000001">
    <property type="protein sequence ID" value="MEI5983281.1"/>
    <property type="molecule type" value="Genomic_DNA"/>
</dbReference>
<feature type="transmembrane region" description="Helical" evidence="1">
    <location>
        <begin position="13"/>
        <end position="31"/>
    </location>
</feature>